<protein>
    <submittedName>
        <fullName evidence="1">C protein</fullName>
    </submittedName>
</protein>
<accession>A0A5K6W7V0</accession>
<name>A0A5K6W7V0_9MONO</name>
<organism evidence="1">
    <name type="scientific">Bat paramyxovirus</name>
    <dbReference type="NCBI Taxonomy" id="1300978"/>
    <lineage>
        <taxon>Viruses</taxon>
        <taxon>Riboviria</taxon>
        <taxon>Orthornavirae</taxon>
        <taxon>Negarnaviricota</taxon>
        <taxon>Haploviricotina</taxon>
        <taxon>Monjiviricetes</taxon>
        <taxon>Mononegavirales</taxon>
        <taxon>Paramyxoviridae</taxon>
        <taxon>Orthoparamyxovirinae</taxon>
        <taxon>Parajeilongvirus</taxon>
        <taxon>Parajeilongvirus hainanense</taxon>
        <taxon>Jeilongvirus murinae</taxon>
    </lineage>
</organism>
<dbReference type="EMBL" id="MG203876">
    <property type="protein sequence ID" value="AYM47527.1"/>
    <property type="molecule type" value="Viral_cRNA"/>
</dbReference>
<reference evidence="1" key="1">
    <citation type="submission" date="2017-10" db="EMBL/GenBank/DDBJ databases">
        <title>Whole Genome Sequence of Bat paramyxovirus highlights the Rodentia origin of Morbilli- and Morbilli-Related viruses.</title>
        <authorList>
            <person name="Pascalis H."/>
            <person name="Melade J."/>
            <person name="Piorkowski G."/>
            <person name="Turpin M."/>
            <person name="Temmam S."/>
            <person name="Ghawar W."/>
            <person name="Goodman S.M."/>
            <person name="Mavingui P."/>
            <person name="de Lamballerie X.N."/>
            <person name="Dellagi K."/>
        </authorList>
    </citation>
    <scope>NUCLEOTIDE SEQUENCE</scope>
    <source>
        <strain evidence="1">Bat-PV-16723</strain>
    </source>
</reference>
<evidence type="ECO:0000313" key="1">
    <source>
        <dbReference type="EMBL" id="AYM47527.1"/>
    </source>
</evidence>
<sequence length="184" mass="21376">MLKALTMVSRLLSLFKRIDRTSVLRAEGLESQKETSTLPLLERKVIRRNPLKVISDKRGNSRALLSQQKVKALKIMDLVMIMKEQSMESDSTKASLLDQEMTMLDMFETLLIQLVENNLKLHKTYLMMKEDHFLTLREKKNLKKAMNMLVIMLNMMEGMTDQEIIKTLRQTIKDHDQNPILALG</sequence>
<proteinExistence type="predicted"/>